<comment type="caution">
    <text evidence="2">The sequence shown here is derived from an EMBL/GenBank/DDBJ whole genome shotgun (WGS) entry which is preliminary data.</text>
</comment>
<dbReference type="AlphaFoldDB" id="A0A9C7GD41"/>
<dbReference type="Gene3D" id="3.90.1640.10">
    <property type="entry name" value="inorganic pyrophosphatase (n-terminal core)"/>
    <property type="match status" value="1"/>
</dbReference>
<proteinExistence type="predicted"/>
<name>A0A9C7GD41_9BACI</name>
<dbReference type="Gene3D" id="3.10.310.30">
    <property type="match status" value="1"/>
</dbReference>
<feature type="domain" description="Oligoribonuclease NrnB C-terminal" evidence="1">
    <location>
        <begin position="326"/>
        <end position="391"/>
    </location>
</feature>
<dbReference type="SUPFAM" id="SSF64182">
    <property type="entry name" value="DHH phosphoesterases"/>
    <property type="match status" value="1"/>
</dbReference>
<evidence type="ECO:0000313" key="3">
    <source>
        <dbReference type="Proteomes" id="UP000789845"/>
    </source>
</evidence>
<dbReference type="InterPro" id="IPR058608">
    <property type="entry name" value="NrnB_C"/>
</dbReference>
<dbReference type="Pfam" id="PF26386">
    <property type="entry name" value="NrnB_C"/>
    <property type="match status" value="1"/>
</dbReference>
<accession>A0A9C7GD41</accession>
<dbReference type="GO" id="GO:0016787">
    <property type="term" value="F:hydrolase activity"/>
    <property type="evidence" value="ECO:0007669"/>
    <property type="project" value="UniProtKB-KW"/>
</dbReference>
<dbReference type="EC" id="3.1.-.-" evidence="2"/>
<dbReference type="PANTHER" id="PTHR42146:SF1">
    <property type="entry name" value="OLIGORIBONUCLEASE NRNB"/>
    <property type="match status" value="1"/>
</dbReference>
<reference evidence="2" key="1">
    <citation type="submission" date="2021-10" db="EMBL/GenBank/DDBJ databases">
        <authorList>
            <person name="Criscuolo A."/>
        </authorList>
    </citation>
    <scope>NUCLEOTIDE SEQUENCE</scope>
    <source>
        <strain evidence="2">CIP111885</strain>
    </source>
</reference>
<protein>
    <submittedName>
        <fullName evidence="2">Oligoribonuclease NrnB</fullName>
        <ecNumber evidence="2">3.1.-.-</ecNumber>
    </submittedName>
</protein>
<dbReference type="EMBL" id="CAKJTG010000030">
    <property type="protein sequence ID" value="CAG9610219.1"/>
    <property type="molecule type" value="Genomic_DNA"/>
</dbReference>
<dbReference type="PANTHER" id="PTHR42146">
    <property type="entry name" value="3',5'-CYCLIC-NUCLEOTIDE PHOSPHODIESTERASE"/>
    <property type="match status" value="1"/>
</dbReference>
<evidence type="ECO:0000259" key="1">
    <source>
        <dbReference type="Pfam" id="PF26386"/>
    </source>
</evidence>
<dbReference type="Proteomes" id="UP000789845">
    <property type="component" value="Unassembled WGS sequence"/>
</dbReference>
<keyword evidence="2" id="KW-0378">Hydrolase</keyword>
<dbReference type="RefSeq" id="WP_230498454.1">
    <property type="nucleotide sequence ID" value="NZ_CAKJTG010000030.1"/>
</dbReference>
<dbReference type="InterPro" id="IPR052968">
    <property type="entry name" value="Nucleotide_metab_enz"/>
</dbReference>
<keyword evidence="3" id="KW-1185">Reference proteome</keyword>
<dbReference type="InterPro" id="IPR038763">
    <property type="entry name" value="DHH_sf"/>
</dbReference>
<sequence>MHHLFTHNDLDGVGCGILAKIAFGENVQVRYNSISSLDHQLGQYLEKLSEEQYQDRLFITDMSPNDEIAEKLNSIVQDGAKVRLIDHHKSAYYLNDFSWAMVKVETENGKLASATSLFYDYLKQHQLIDSSTVINEFVELVRQYDTWEWDENNNQQAKRLNDLFFLLSIDEFEEKMLRRLQENEHFDFDEFEQKLLEMEEGKIERYIRRKKRELVQTMIDDYCVGIVHAESYHSELGNELGKENPHIDYIALLNMGNKKISYRTIHDHIDVSKVAEHFGGGGHAKASGSSMSKQAYCMYVENIFLLDPIRLDAFKNRFNVKGSRRGVLYDNREGEKFFISQNSEGNWEVEKNGHTTDKQFDSFEDAENYLKRRHYAALVKDDLFVDYLLEIKRKS</sequence>
<evidence type="ECO:0000313" key="2">
    <source>
        <dbReference type="EMBL" id="CAG9610219.1"/>
    </source>
</evidence>
<gene>
    <name evidence="2" type="primary">nrnB</name>
    <name evidence="2" type="ORF">NEOCIP111885_03965</name>
</gene>
<organism evidence="2 3">
    <name type="scientific">Pseudoneobacillus rhizosphaerae</name>
    <dbReference type="NCBI Taxonomy" id="2880968"/>
    <lineage>
        <taxon>Bacteria</taxon>
        <taxon>Bacillati</taxon>
        <taxon>Bacillota</taxon>
        <taxon>Bacilli</taxon>
        <taxon>Bacillales</taxon>
        <taxon>Bacillaceae</taxon>
        <taxon>Pseudoneobacillus</taxon>
    </lineage>
</organism>